<feature type="compositionally biased region" description="Gly residues" evidence="1">
    <location>
        <begin position="79"/>
        <end position="97"/>
    </location>
</feature>
<protein>
    <submittedName>
        <fullName evidence="2">Uncharacterized protein</fullName>
    </submittedName>
</protein>
<dbReference type="Proteomes" id="UP000010552">
    <property type="component" value="Unassembled WGS sequence"/>
</dbReference>
<evidence type="ECO:0000313" key="3">
    <source>
        <dbReference type="Proteomes" id="UP000010552"/>
    </source>
</evidence>
<proteinExistence type="predicted"/>
<reference evidence="3" key="1">
    <citation type="journal article" date="2013" name="Science">
        <title>Comparative analysis of bat genomes provides insight into the evolution of flight and immunity.</title>
        <authorList>
            <person name="Zhang G."/>
            <person name="Cowled C."/>
            <person name="Shi Z."/>
            <person name="Huang Z."/>
            <person name="Bishop-Lilly K.A."/>
            <person name="Fang X."/>
            <person name="Wynne J.W."/>
            <person name="Xiong Z."/>
            <person name="Baker M.L."/>
            <person name="Zhao W."/>
            <person name="Tachedjian M."/>
            <person name="Zhu Y."/>
            <person name="Zhou P."/>
            <person name="Jiang X."/>
            <person name="Ng J."/>
            <person name="Yang L."/>
            <person name="Wu L."/>
            <person name="Xiao J."/>
            <person name="Feng Y."/>
            <person name="Chen Y."/>
            <person name="Sun X."/>
            <person name="Zhang Y."/>
            <person name="Marsh G.A."/>
            <person name="Crameri G."/>
            <person name="Broder C.C."/>
            <person name="Frey K.G."/>
            <person name="Wang L.F."/>
            <person name="Wang J."/>
        </authorList>
    </citation>
    <scope>NUCLEOTIDE SEQUENCE [LARGE SCALE GENOMIC DNA]</scope>
</reference>
<feature type="compositionally biased region" description="Low complexity" evidence="1">
    <location>
        <begin position="29"/>
        <end position="59"/>
    </location>
</feature>
<keyword evidence="3" id="KW-1185">Reference proteome</keyword>
<organism evidence="2 3">
    <name type="scientific">Pteropus alecto</name>
    <name type="common">Black flying fox</name>
    <dbReference type="NCBI Taxonomy" id="9402"/>
    <lineage>
        <taxon>Eukaryota</taxon>
        <taxon>Metazoa</taxon>
        <taxon>Chordata</taxon>
        <taxon>Craniata</taxon>
        <taxon>Vertebrata</taxon>
        <taxon>Euteleostomi</taxon>
        <taxon>Mammalia</taxon>
        <taxon>Eutheria</taxon>
        <taxon>Laurasiatheria</taxon>
        <taxon>Chiroptera</taxon>
        <taxon>Yinpterochiroptera</taxon>
        <taxon>Pteropodoidea</taxon>
        <taxon>Pteropodidae</taxon>
        <taxon>Pteropodinae</taxon>
        <taxon>Pteropus</taxon>
    </lineage>
</organism>
<sequence length="123" mass="13315">MARSQLLAAPWEVTVDRQPQDGGYGQQSGCGRQQQSYGQQQSSYNPPQGYRQQNQYNSSSGGGGKGGGVNYGQDQCPMSGGGSGGSYGNQDQSGGGQQWLRERPAGLRGLWLGWRSWLQPQQW</sequence>
<dbReference type="AlphaFoldDB" id="L5KJG0"/>
<feature type="compositionally biased region" description="Gly residues" evidence="1">
    <location>
        <begin position="60"/>
        <end position="70"/>
    </location>
</feature>
<dbReference type="EMBL" id="KB030673">
    <property type="protein sequence ID" value="ELK11457.1"/>
    <property type="molecule type" value="Genomic_DNA"/>
</dbReference>
<evidence type="ECO:0000313" key="2">
    <source>
        <dbReference type="EMBL" id="ELK11457.1"/>
    </source>
</evidence>
<dbReference type="InParanoid" id="L5KJG0"/>
<name>L5KJG0_PTEAL</name>
<dbReference type="STRING" id="9402.L5KJG0"/>
<feature type="region of interest" description="Disordered" evidence="1">
    <location>
        <begin position="1"/>
        <end position="101"/>
    </location>
</feature>
<gene>
    <name evidence="2" type="ORF">PAL_GLEAN10024915</name>
</gene>
<accession>L5KJG0</accession>
<evidence type="ECO:0000256" key="1">
    <source>
        <dbReference type="SAM" id="MobiDB-lite"/>
    </source>
</evidence>